<dbReference type="EMBL" id="QORE01003036">
    <property type="protein sequence ID" value="RCI69480.1"/>
    <property type="molecule type" value="Genomic_DNA"/>
</dbReference>
<dbReference type="AlphaFoldDB" id="A0A367LWL4"/>
<proteinExistence type="predicted"/>
<protein>
    <submittedName>
        <fullName evidence="2">Membrane-bound O-acyltransferase family protein</fullName>
    </submittedName>
</protein>
<keyword evidence="2" id="KW-0012">Acyltransferase</keyword>
<reference evidence="2 3" key="1">
    <citation type="submission" date="2018-07" db="EMBL/GenBank/DDBJ databases">
        <title>Mechanisms of high-level aminoglycoside resistance among Gram-negative pathogens in Brazil.</title>
        <authorList>
            <person name="Ballaben A.S."/>
            <person name="Darini A.L.C."/>
            <person name="Doi Y."/>
        </authorList>
    </citation>
    <scope>NUCLEOTIDE SEQUENCE [LARGE SCALE GENOMIC DNA]</scope>
    <source>
        <strain evidence="2 3">B2-305</strain>
    </source>
</reference>
<feature type="non-terminal residue" evidence="2">
    <location>
        <position position="59"/>
    </location>
</feature>
<gene>
    <name evidence="2" type="ORF">DT376_39735</name>
</gene>
<keyword evidence="2" id="KW-0808">Transferase</keyword>
<keyword evidence="1" id="KW-1133">Transmembrane helix</keyword>
<comment type="caution">
    <text evidence="2">The sequence shown here is derived from an EMBL/GenBank/DDBJ whole genome shotgun (WGS) entry which is preliminary data.</text>
</comment>
<dbReference type="GO" id="GO:0016746">
    <property type="term" value="F:acyltransferase activity"/>
    <property type="evidence" value="ECO:0007669"/>
    <property type="project" value="UniProtKB-KW"/>
</dbReference>
<sequence>MVFSSNVFLFLFLPVFLGLYYLSGERYRNLLLLIASYVFYAWRRVHFLLLFAGDTGFNY</sequence>
<keyword evidence="1" id="KW-0472">Membrane</keyword>
<name>A0A367LWL4_PSEAI</name>
<evidence type="ECO:0000313" key="2">
    <source>
        <dbReference type="EMBL" id="RCI69480.1"/>
    </source>
</evidence>
<feature type="transmembrane region" description="Helical" evidence="1">
    <location>
        <begin position="6"/>
        <end position="23"/>
    </location>
</feature>
<evidence type="ECO:0000256" key="1">
    <source>
        <dbReference type="SAM" id="Phobius"/>
    </source>
</evidence>
<evidence type="ECO:0000313" key="3">
    <source>
        <dbReference type="Proteomes" id="UP000253594"/>
    </source>
</evidence>
<keyword evidence="1" id="KW-0812">Transmembrane</keyword>
<feature type="transmembrane region" description="Helical" evidence="1">
    <location>
        <begin position="30"/>
        <end position="52"/>
    </location>
</feature>
<dbReference type="Proteomes" id="UP000253594">
    <property type="component" value="Unassembled WGS sequence"/>
</dbReference>
<accession>A0A367LWL4</accession>
<organism evidence="2 3">
    <name type="scientific">Pseudomonas aeruginosa</name>
    <dbReference type="NCBI Taxonomy" id="287"/>
    <lineage>
        <taxon>Bacteria</taxon>
        <taxon>Pseudomonadati</taxon>
        <taxon>Pseudomonadota</taxon>
        <taxon>Gammaproteobacteria</taxon>
        <taxon>Pseudomonadales</taxon>
        <taxon>Pseudomonadaceae</taxon>
        <taxon>Pseudomonas</taxon>
    </lineage>
</organism>